<keyword evidence="3" id="KW-1003">Cell membrane</keyword>
<keyword evidence="10" id="KW-1185">Reference proteome</keyword>
<keyword evidence="4 7" id="KW-0812">Transmembrane</keyword>
<comment type="similarity">
    <text evidence="2">Belongs to the UPF0126 family.</text>
</comment>
<keyword evidence="6 7" id="KW-0472">Membrane</keyword>
<evidence type="ECO:0000259" key="8">
    <source>
        <dbReference type="Pfam" id="PF03458"/>
    </source>
</evidence>
<feature type="transmembrane region" description="Helical" evidence="7">
    <location>
        <begin position="6"/>
        <end position="26"/>
    </location>
</feature>
<dbReference type="Proteomes" id="UP000183447">
    <property type="component" value="Unassembled WGS sequence"/>
</dbReference>
<dbReference type="PANTHER" id="PTHR30506">
    <property type="entry name" value="INNER MEMBRANE PROTEIN"/>
    <property type="match status" value="1"/>
</dbReference>
<feature type="domain" description="Glycine transporter" evidence="8">
    <location>
        <begin position="12"/>
        <end position="83"/>
    </location>
</feature>
<feature type="transmembrane region" description="Helical" evidence="7">
    <location>
        <begin position="33"/>
        <end position="50"/>
    </location>
</feature>
<protein>
    <submittedName>
        <fullName evidence="9">Uncharacterized membrane protein YeiH</fullName>
    </submittedName>
</protein>
<feature type="transmembrane region" description="Helical" evidence="7">
    <location>
        <begin position="62"/>
        <end position="82"/>
    </location>
</feature>
<reference evidence="9 10" key="1">
    <citation type="submission" date="2016-11" db="EMBL/GenBank/DDBJ databases">
        <authorList>
            <person name="Jaros S."/>
            <person name="Januszkiewicz K."/>
            <person name="Wedrychowicz H."/>
        </authorList>
    </citation>
    <scope>NUCLEOTIDE SEQUENCE [LARGE SCALE GENOMIC DNA]</scope>
    <source>
        <strain evidence="9 10">ATCC 23634</strain>
    </source>
</reference>
<proteinExistence type="inferred from homology"/>
<dbReference type="AlphaFoldDB" id="A0A1K2HWD8"/>
<evidence type="ECO:0000256" key="5">
    <source>
        <dbReference type="ARBA" id="ARBA00022989"/>
    </source>
</evidence>
<comment type="subcellular location">
    <subcellularLocation>
        <location evidence="1">Cell membrane</location>
        <topology evidence="1">Multi-pass membrane protein</topology>
    </subcellularLocation>
</comment>
<feature type="transmembrane region" description="Helical" evidence="7">
    <location>
        <begin position="119"/>
        <end position="140"/>
    </location>
</feature>
<dbReference type="STRING" id="665118.SAMN02983003_1557"/>
<name>A0A1K2HWD8_9HYPH</name>
<accession>A0A1K2HWD8</accession>
<organism evidence="9 10">
    <name type="scientific">Devosia enhydra</name>
    <dbReference type="NCBI Taxonomy" id="665118"/>
    <lineage>
        <taxon>Bacteria</taxon>
        <taxon>Pseudomonadati</taxon>
        <taxon>Pseudomonadota</taxon>
        <taxon>Alphaproteobacteria</taxon>
        <taxon>Hyphomicrobiales</taxon>
        <taxon>Devosiaceae</taxon>
        <taxon>Devosia</taxon>
    </lineage>
</organism>
<evidence type="ECO:0000256" key="6">
    <source>
        <dbReference type="ARBA" id="ARBA00023136"/>
    </source>
</evidence>
<feature type="transmembrane region" description="Helical" evidence="7">
    <location>
        <begin position="176"/>
        <end position="195"/>
    </location>
</feature>
<evidence type="ECO:0000256" key="7">
    <source>
        <dbReference type="SAM" id="Phobius"/>
    </source>
</evidence>
<dbReference type="InterPro" id="IPR005115">
    <property type="entry name" value="Gly_transporter"/>
</dbReference>
<dbReference type="RefSeq" id="WP_072340523.1">
    <property type="nucleotide sequence ID" value="NZ_FPKU01000001.1"/>
</dbReference>
<dbReference type="Pfam" id="PF03458">
    <property type="entry name" value="Gly_transporter"/>
    <property type="match status" value="2"/>
</dbReference>
<evidence type="ECO:0000256" key="2">
    <source>
        <dbReference type="ARBA" id="ARBA00008193"/>
    </source>
</evidence>
<feature type="transmembrane region" description="Helical" evidence="7">
    <location>
        <begin position="152"/>
        <end position="170"/>
    </location>
</feature>
<sequence>MASPTLLWIIFHIAVAAEAMTAALAAGRRRMDWFGVCVLACVTALGGGTMRDTLLGHYPLTWVANPYLLLMCCGAALLTIALARFMDKLRWPFLLLDALGLVVFTIIGCNIGLEMGLSPIIVIVSGMITGVVGGIMRDILCNDVPLIFSGELYASVSIVTGVLYLGGLGLGLPADLVILGAIAIGFALRVLAIVLKLEMPRFVYDKDLR</sequence>
<feature type="transmembrane region" description="Helical" evidence="7">
    <location>
        <begin position="94"/>
        <end position="113"/>
    </location>
</feature>
<dbReference type="PANTHER" id="PTHR30506:SF3">
    <property type="entry name" value="UPF0126 INNER MEMBRANE PROTEIN YADS-RELATED"/>
    <property type="match status" value="1"/>
</dbReference>
<dbReference type="OrthoDB" id="9791874at2"/>
<evidence type="ECO:0000256" key="1">
    <source>
        <dbReference type="ARBA" id="ARBA00004651"/>
    </source>
</evidence>
<gene>
    <name evidence="9" type="ORF">SAMN02983003_1557</name>
</gene>
<keyword evidence="5 7" id="KW-1133">Transmembrane helix</keyword>
<evidence type="ECO:0000313" key="10">
    <source>
        <dbReference type="Proteomes" id="UP000183447"/>
    </source>
</evidence>
<evidence type="ECO:0000313" key="9">
    <source>
        <dbReference type="EMBL" id="SFZ83282.1"/>
    </source>
</evidence>
<evidence type="ECO:0000256" key="4">
    <source>
        <dbReference type="ARBA" id="ARBA00022692"/>
    </source>
</evidence>
<evidence type="ECO:0000256" key="3">
    <source>
        <dbReference type="ARBA" id="ARBA00022475"/>
    </source>
</evidence>
<feature type="domain" description="Glycine transporter" evidence="8">
    <location>
        <begin position="95"/>
        <end position="165"/>
    </location>
</feature>
<dbReference type="GO" id="GO:0005886">
    <property type="term" value="C:plasma membrane"/>
    <property type="evidence" value="ECO:0007669"/>
    <property type="project" value="UniProtKB-SubCell"/>
</dbReference>
<dbReference type="EMBL" id="FPKU01000001">
    <property type="protein sequence ID" value="SFZ83282.1"/>
    <property type="molecule type" value="Genomic_DNA"/>
</dbReference>